<dbReference type="Gene3D" id="3.40.190.290">
    <property type="match status" value="1"/>
</dbReference>
<dbReference type="Pfam" id="PF00126">
    <property type="entry name" value="HTH_1"/>
    <property type="match status" value="1"/>
</dbReference>
<evidence type="ECO:0000313" key="7">
    <source>
        <dbReference type="EMBL" id="URF04750.1"/>
    </source>
</evidence>
<gene>
    <name evidence="7" type="ORF">M5D45_02555</name>
</gene>
<keyword evidence="4" id="KW-0804">Transcription</keyword>
<dbReference type="Proteomes" id="UP001056132">
    <property type="component" value="Chromosome 1"/>
</dbReference>
<evidence type="ECO:0000256" key="4">
    <source>
        <dbReference type="ARBA" id="ARBA00023163"/>
    </source>
</evidence>
<dbReference type="PANTHER" id="PTHR30419">
    <property type="entry name" value="HTH-TYPE TRANSCRIPTIONAL REGULATOR YBHD"/>
    <property type="match status" value="1"/>
</dbReference>
<dbReference type="PANTHER" id="PTHR30419:SF2">
    <property type="entry name" value="LYSR FAMILY TRANSCRIPTIONAL REGULATOR"/>
    <property type="match status" value="1"/>
</dbReference>
<dbReference type="AlphaFoldDB" id="A0AAE9I344"/>
<name>A0AAE9I344_9BURK</name>
<keyword evidence="2" id="KW-0805">Transcription regulation</keyword>
<evidence type="ECO:0000256" key="2">
    <source>
        <dbReference type="ARBA" id="ARBA00023015"/>
    </source>
</evidence>
<dbReference type="InterPro" id="IPR000847">
    <property type="entry name" value="LysR_HTH_N"/>
</dbReference>
<dbReference type="InterPro" id="IPR036388">
    <property type="entry name" value="WH-like_DNA-bd_sf"/>
</dbReference>
<organism evidence="7 8">
    <name type="scientific">Cupriavidus campinensis</name>
    <dbReference type="NCBI Taxonomy" id="151783"/>
    <lineage>
        <taxon>Bacteria</taxon>
        <taxon>Pseudomonadati</taxon>
        <taxon>Pseudomonadota</taxon>
        <taxon>Betaproteobacteria</taxon>
        <taxon>Burkholderiales</taxon>
        <taxon>Burkholderiaceae</taxon>
        <taxon>Cupriavidus</taxon>
    </lineage>
</organism>
<dbReference type="PROSITE" id="PS50931">
    <property type="entry name" value="HTH_LYSR"/>
    <property type="match status" value="1"/>
</dbReference>
<sequence>MHIHARAIKYFDMIRRCGSIREAARRLHVASSAINRQLLQLEEEIGSPLFERMATGLRLTPAGEVFSRHVITVLQDEQRLATELELLRGVRRGSLSVAAVEGLNADLMPAMLTQMHRRYPTIQIDVRICGSEQAAQTVIDGEADLGIGFSIRRHDGLRQCMVSRFALGAIVPPGHPLAGLPHVDFAECAAYPLILPRPELSMHALLQPVLAHHKRALQVLLETSSIELAKGLVERGVGIFFQSRLGLERELRDGRLVHVPLDTPAPICSELGVYVRAGRTPPPALDAFIRIAAEAIEAREREEALALRKPAAPHRDRATARQSEASPEPFAHALSA</sequence>
<accession>A0AAE9I344</accession>
<dbReference type="RefSeq" id="WP_250025055.1">
    <property type="nucleotide sequence ID" value="NZ_CP097330.1"/>
</dbReference>
<evidence type="ECO:0000256" key="3">
    <source>
        <dbReference type="ARBA" id="ARBA00023125"/>
    </source>
</evidence>
<protein>
    <submittedName>
        <fullName evidence="7">LysR family transcriptional regulator</fullName>
    </submittedName>
</protein>
<comment type="similarity">
    <text evidence="1">Belongs to the LysR transcriptional regulatory family.</text>
</comment>
<dbReference type="GO" id="GO:0003677">
    <property type="term" value="F:DNA binding"/>
    <property type="evidence" value="ECO:0007669"/>
    <property type="project" value="UniProtKB-KW"/>
</dbReference>
<dbReference type="InterPro" id="IPR005119">
    <property type="entry name" value="LysR_subst-bd"/>
</dbReference>
<dbReference type="KEGG" id="ccam:M5D45_02555"/>
<reference evidence="7" key="1">
    <citation type="journal article" date="2022" name="Microbiol. Resour. Announc.">
        <title>Genome Sequence of Cupriavidus campinensis Strain G5, a Member of a Bacterial Consortium Capable of Polyethylene Degradation.</title>
        <authorList>
            <person name="Schneider B."/>
            <person name="Pfeiffer F."/>
            <person name="Dyall-Smith M."/>
            <person name="Kunte H.J."/>
        </authorList>
    </citation>
    <scope>NUCLEOTIDE SEQUENCE</scope>
    <source>
        <strain evidence="7">G5</strain>
    </source>
</reference>
<evidence type="ECO:0000256" key="5">
    <source>
        <dbReference type="SAM" id="MobiDB-lite"/>
    </source>
</evidence>
<feature type="domain" description="HTH lysR-type" evidence="6">
    <location>
        <begin position="3"/>
        <end position="60"/>
    </location>
</feature>
<dbReference type="PRINTS" id="PR00039">
    <property type="entry name" value="HTHLYSR"/>
</dbReference>
<dbReference type="GO" id="GO:0003700">
    <property type="term" value="F:DNA-binding transcription factor activity"/>
    <property type="evidence" value="ECO:0007669"/>
    <property type="project" value="InterPro"/>
</dbReference>
<evidence type="ECO:0000256" key="1">
    <source>
        <dbReference type="ARBA" id="ARBA00009437"/>
    </source>
</evidence>
<dbReference type="SUPFAM" id="SSF46785">
    <property type="entry name" value="Winged helix' DNA-binding domain"/>
    <property type="match status" value="1"/>
</dbReference>
<dbReference type="InterPro" id="IPR050950">
    <property type="entry name" value="HTH-type_LysR_regulators"/>
</dbReference>
<dbReference type="InterPro" id="IPR036390">
    <property type="entry name" value="WH_DNA-bd_sf"/>
</dbReference>
<dbReference type="Gene3D" id="1.10.10.10">
    <property type="entry name" value="Winged helix-like DNA-binding domain superfamily/Winged helix DNA-binding domain"/>
    <property type="match status" value="1"/>
</dbReference>
<evidence type="ECO:0000259" key="6">
    <source>
        <dbReference type="PROSITE" id="PS50931"/>
    </source>
</evidence>
<dbReference type="EMBL" id="CP097330">
    <property type="protein sequence ID" value="URF04750.1"/>
    <property type="molecule type" value="Genomic_DNA"/>
</dbReference>
<dbReference type="Pfam" id="PF03466">
    <property type="entry name" value="LysR_substrate"/>
    <property type="match status" value="1"/>
</dbReference>
<dbReference type="SUPFAM" id="SSF53850">
    <property type="entry name" value="Periplasmic binding protein-like II"/>
    <property type="match status" value="1"/>
</dbReference>
<feature type="region of interest" description="Disordered" evidence="5">
    <location>
        <begin position="305"/>
        <end position="336"/>
    </location>
</feature>
<proteinExistence type="inferred from homology"/>
<evidence type="ECO:0000313" key="8">
    <source>
        <dbReference type="Proteomes" id="UP001056132"/>
    </source>
</evidence>
<dbReference type="GO" id="GO:0005829">
    <property type="term" value="C:cytosol"/>
    <property type="evidence" value="ECO:0007669"/>
    <property type="project" value="TreeGrafter"/>
</dbReference>
<reference evidence="7" key="2">
    <citation type="submission" date="2022-05" db="EMBL/GenBank/DDBJ databases">
        <authorList>
            <person name="Kunte H.-J."/>
        </authorList>
    </citation>
    <scope>NUCLEOTIDE SEQUENCE</scope>
    <source>
        <strain evidence="7">G5</strain>
    </source>
</reference>
<keyword evidence="3" id="KW-0238">DNA-binding</keyword>